<dbReference type="InterPro" id="IPR003953">
    <property type="entry name" value="FAD-dep_OxRdtase_2_FAD-bd"/>
</dbReference>
<dbReference type="AlphaFoldDB" id="A0A174BTI3"/>
<evidence type="ECO:0000256" key="1">
    <source>
        <dbReference type="ARBA" id="ARBA00008040"/>
    </source>
</evidence>
<evidence type="ECO:0000256" key="5">
    <source>
        <dbReference type="ARBA" id="ARBA00022827"/>
    </source>
</evidence>
<evidence type="ECO:0000313" key="11">
    <source>
        <dbReference type="Proteomes" id="UP000095594"/>
    </source>
</evidence>
<evidence type="ECO:0000256" key="7">
    <source>
        <dbReference type="ARBA" id="ARBA00049922"/>
    </source>
</evidence>
<dbReference type="Gene3D" id="3.50.50.60">
    <property type="entry name" value="FAD/NAD(P)-binding domain"/>
    <property type="match status" value="1"/>
</dbReference>
<keyword evidence="8" id="KW-0732">Signal</keyword>
<evidence type="ECO:0000256" key="3">
    <source>
        <dbReference type="ARBA" id="ARBA00015872"/>
    </source>
</evidence>
<dbReference type="PANTHER" id="PTHR43400:SF7">
    <property type="entry name" value="FAD-DEPENDENT OXIDOREDUCTASE 2 FAD BINDING DOMAIN-CONTAINING PROTEIN"/>
    <property type="match status" value="1"/>
</dbReference>
<dbReference type="GO" id="GO:0010181">
    <property type="term" value="F:FMN binding"/>
    <property type="evidence" value="ECO:0007669"/>
    <property type="project" value="InterPro"/>
</dbReference>
<sequence length="601" mass="62429">MKKLKVMSLALATLVSATLFAGCASNSAKDNATQDGNQTTAVENKSADIVIIGAGGAGMSAAMQAVQSGATNVVILEKMPQTGGNTIRTTGGMNAAGTELQAAEGIEDSVELMIEDTMKGGKNLNDPELVKVLAENSADAVKWVNENGGDLSEVGMFGGASVKRIHKPTGGAAVGPMLVKMFNENLDKLNIPVLLETKAEQIIVEDGKIAGVKASNKDGEFTIDCKAVVLATGGFGGNAEMVVEYNPNLAGFGTTNHAGATGDGIAMAKELGAQLVDIEQIQTHPTVHPETQTMYTEAVRGNGAILVNKEGKRFVNELLTRDVVSEAILAQTDKESYIVFDQNVRDGLSAIEKYISAGIIYEADTIEGLAEQIGVDATALKETMDTYAEYQAAGNDAEFGRESMEEPLTTAKYYAGLCAPAVHHTMGGVKINTNTEVLKEDGTAIPGLFAAGEVTGGVHGANRLGGNAVTDIVVFGRIAGENSAKYVVDNGGNTEATIKVEKEVETAKPEVDGGYKDGVYTGTGKGNGGDVTVEVTVEGGNIVKIELKDHKETPGIFEGAETGVSNEIIKTQSTDVESVSGATLTSEAIKTAVAEAIKDAK</sequence>
<proteinExistence type="inferred from homology"/>
<name>A0A174BTI3_9CLOT</name>
<dbReference type="OrthoDB" id="9806724at2"/>
<organism evidence="10 11">
    <name type="scientific">Clostridium disporicum</name>
    <dbReference type="NCBI Taxonomy" id="84024"/>
    <lineage>
        <taxon>Bacteria</taxon>
        <taxon>Bacillati</taxon>
        <taxon>Bacillota</taxon>
        <taxon>Clostridia</taxon>
        <taxon>Eubacteriales</taxon>
        <taxon>Clostridiaceae</taxon>
        <taxon>Clostridium</taxon>
    </lineage>
</organism>
<dbReference type="EC" id="1.3.99.33" evidence="2 8"/>
<dbReference type="Gene3D" id="3.90.1010.20">
    <property type="match status" value="1"/>
</dbReference>
<feature type="domain" description="FMN-binding" evidence="9">
    <location>
        <begin position="526"/>
        <end position="600"/>
    </location>
</feature>
<comment type="cofactor">
    <cofactor evidence="8">
        <name>FAD</name>
        <dbReference type="ChEBI" id="CHEBI:57692"/>
    </cofactor>
    <text evidence="8">Binds 1 FAD per subunit.</text>
</comment>
<evidence type="ECO:0000313" key="10">
    <source>
        <dbReference type="EMBL" id="CUO03933.1"/>
    </source>
</evidence>
<evidence type="ECO:0000256" key="8">
    <source>
        <dbReference type="RuleBase" id="RU366062"/>
    </source>
</evidence>
<dbReference type="PROSITE" id="PS51257">
    <property type="entry name" value="PROKAR_LIPOPROTEIN"/>
    <property type="match status" value="1"/>
</dbReference>
<dbReference type="SUPFAM" id="SSF51905">
    <property type="entry name" value="FAD/NAD(P)-binding domain"/>
    <property type="match status" value="1"/>
</dbReference>
<dbReference type="InterPro" id="IPR007329">
    <property type="entry name" value="FMN-bd"/>
</dbReference>
<dbReference type="NCBIfam" id="TIGR01813">
    <property type="entry name" value="flavo_cyto_c"/>
    <property type="match status" value="1"/>
</dbReference>
<feature type="signal peptide" evidence="8">
    <location>
        <begin position="1"/>
        <end position="21"/>
    </location>
</feature>
<dbReference type="PRINTS" id="PR00368">
    <property type="entry name" value="FADPNR"/>
</dbReference>
<dbReference type="Pfam" id="PF04205">
    <property type="entry name" value="FMN_bind"/>
    <property type="match status" value="1"/>
</dbReference>
<evidence type="ECO:0000256" key="4">
    <source>
        <dbReference type="ARBA" id="ARBA00022630"/>
    </source>
</evidence>
<dbReference type="Pfam" id="PF00890">
    <property type="entry name" value="FAD_binding_2"/>
    <property type="match status" value="1"/>
</dbReference>
<protein>
    <recommendedName>
        <fullName evidence="3 8">Urocanate reductase</fullName>
        <ecNumber evidence="2 8">1.3.99.33</ecNumber>
    </recommendedName>
</protein>
<dbReference type="InterPro" id="IPR036188">
    <property type="entry name" value="FAD/NAD-bd_sf"/>
</dbReference>
<keyword evidence="6 8" id="KW-0560">Oxidoreductase</keyword>
<dbReference type="SUPFAM" id="SSF56425">
    <property type="entry name" value="Succinate dehydrogenase/fumarate reductase flavoprotein, catalytic domain"/>
    <property type="match status" value="1"/>
</dbReference>
<comment type="catalytic activity">
    <reaction evidence="7 8">
        <text>dihydrourocanate + A = urocanate + AH2</text>
        <dbReference type="Rhea" id="RHEA:36059"/>
        <dbReference type="ChEBI" id="CHEBI:13193"/>
        <dbReference type="ChEBI" id="CHEBI:17499"/>
        <dbReference type="ChEBI" id="CHEBI:27247"/>
        <dbReference type="ChEBI" id="CHEBI:72991"/>
        <dbReference type="EC" id="1.3.99.33"/>
    </reaction>
</comment>
<comment type="similarity">
    <text evidence="1 8">Belongs to the FAD-dependent oxidoreductase 2 family. FRD/SDH subfamily.</text>
</comment>
<comment type="cofactor">
    <cofactor evidence="8">
        <name>FMN</name>
        <dbReference type="ChEBI" id="CHEBI:58210"/>
    </cofactor>
    <text evidence="8">Binds 1 or 2 FMN covalently per subunit.</text>
</comment>
<evidence type="ECO:0000256" key="6">
    <source>
        <dbReference type="ARBA" id="ARBA00023002"/>
    </source>
</evidence>
<evidence type="ECO:0000259" key="9">
    <source>
        <dbReference type="SMART" id="SM00900"/>
    </source>
</evidence>
<dbReference type="FunFam" id="3.90.700.10:FF:000007">
    <property type="entry name" value="NADH-dependent fumarate reductase"/>
    <property type="match status" value="1"/>
</dbReference>
<gene>
    <name evidence="10" type="primary">fccA_3</name>
    <name evidence="10" type="ORF">ERS852471_00863</name>
</gene>
<feature type="chain" id="PRO_5039761524" description="Urocanate reductase" evidence="8">
    <location>
        <begin position="22"/>
        <end position="601"/>
    </location>
</feature>
<evidence type="ECO:0000256" key="2">
    <source>
        <dbReference type="ARBA" id="ARBA00013137"/>
    </source>
</evidence>
<dbReference type="Proteomes" id="UP000095594">
    <property type="component" value="Unassembled WGS sequence"/>
</dbReference>
<dbReference type="EMBL" id="CYZX01000004">
    <property type="protein sequence ID" value="CUO03933.1"/>
    <property type="molecule type" value="Genomic_DNA"/>
</dbReference>
<dbReference type="InterPro" id="IPR027477">
    <property type="entry name" value="Succ_DH/fumarate_Rdtase_cat_sf"/>
</dbReference>
<dbReference type="SMART" id="SM00900">
    <property type="entry name" value="FMN_bind"/>
    <property type="match status" value="1"/>
</dbReference>
<keyword evidence="4 8" id="KW-0285">Flavoprotein</keyword>
<accession>A0A174BTI3</accession>
<dbReference type="PANTHER" id="PTHR43400">
    <property type="entry name" value="FUMARATE REDUCTASE"/>
    <property type="match status" value="1"/>
</dbReference>
<keyword evidence="5 8" id="KW-0274">FAD</keyword>
<dbReference type="GO" id="GO:0033765">
    <property type="term" value="F:steroid dehydrogenase activity, acting on the CH-CH group of donors"/>
    <property type="evidence" value="ECO:0007669"/>
    <property type="project" value="UniProtKB-ARBA"/>
</dbReference>
<dbReference type="InterPro" id="IPR010960">
    <property type="entry name" value="Flavocytochrome_c"/>
</dbReference>
<dbReference type="GO" id="GO:0016020">
    <property type="term" value="C:membrane"/>
    <property type="evidence" value="ECO:0007669"/>
    <property type="project" value="InterPro"/>
</dbReference>
<dbReference type="RefSeq" id="WP_055264272.1">
    <property type="nucleotide sequence ID" value="NZ_CABIXQ010000004.1"/>
</dbReference>
<dbReference type="InterPro" id="IPR050315">
    <property type="entry name" value="FAD-oxidoreductase_2"/>
</dbReference>
<reference evidence="10 11" key="1">
    <citation type="submission" date="2015-09" db="EMBL/GenBank/DDBJ databases">
        <authorList>
            <consortium name="Pathogen Informatics"/>
        </authorList>
    </citation>
    <scope>NUCLEOTIDE SEQUENCE [LARGE SCALE GENOMIC DNA]</scope>
    <source>
        <strain evidence="10 11">2789STDY5834856</strain>
    </source>
</reference>
<dbReference type="Gene3D" id="3.90.700.10">
    <property type="entry name" value="Succinate dehydrogenase/fumarate reductase flavoprotein, catalytic domain"/>
    <property type="match status" value="1"/>
</dbReference>